<dbReference type="InterPro" id="IPR036069">
    <property type="entry name" value="DUF34/NIF3_sf"/>
</dbReference>
<dbReference type="PANTHER" id="PTHR13799">
    <property type="entry name" value="NGG1 INTERACTING FACTOR 3"/>
    <property type="match status" value="1"/>
</dbReference>
<dbReference type="InterPro" id="IPR002678">
    <property type="entry name" value="DUF34/NIF3"/>
</dbReference>
<dbReference type="PANTHER" id="PTHR13799:SF14">
    <property type="entry name" value="GTP CYCLOHYDROLASE 1 TYPE 2 HOMOLOG"/>
    <property type="match status" value="1"/>
</dbReference>
<sequence length="294" mass="31364">MTHATLGDIIAHIETLWPTEYAEPWDTNGLATGDMSSRVSTILMALDPMDAVIDEAVALNADLLFTHHPLLLRGVTSVASHTLKGGALTRLISHGIAQYNAHTNADSALGGVSDVLADMLELTDRQPITSGPNHPAGVGLGRVGNLPQPRTVAELTHTLARTTPATQTGIRIAGVPNATVTRVAVLAGSGDSLFDEVRAHGAEVYVTSDLRHHPATEARDTAHRGNNTPHLIDVAHWAAESPWMSIAATQLGERLKEDGFDVDIHVSTARTDPWDLRIPAHDEAQGEDRHGTHS</sequence>
<dbReference type="Pfam" id="PF01784">
    <property type="entry name" value="DUF34_NIF3"/>
    <property type="match status" value="1"/>
</dbReference>
<evidence type="ECO:0000313" key="7">
    <source>
        <dbReference type="Proteomes" id="UP000235598"/>
    </source>
</evidence>
<dbReference type="Gene3D" id="3.40.1390.30">
    <property type="entry name" value="NIF3 (NGG1p interacting factor 3)-like"/>
    <property type="match status" value="2"/>
</dbReference>
<keyword evidence="4 5" id="KW-0479">Metal-binding</keyword>
<dbReference type="GO" id="GO:0046872">
    <property type="term" value="F:metal ion binding"/>
    <property type="evidence" value="ECO:0007669"/>
    <property type="project" value="UniProtKB-KW"/>
</dbReference>
<comment type="similarity">
    <text evidence="1">Belongs to the GTP cyclohydrolase I type 2/NIF3 family.</text>
</comment>
<organism evidence="6 7">
    <name type="scientific">Brevibacterium paucivorans</name>
    <dbReference type="NCBI Taxonomy" id="170994"/>
    <lineage>
        <taxon>Bacteria</taxon>
        <taxon>Bacillati</taxon>
        <taxon>Actinomycetota</taxon>
        <taxon>Actinomycetes</taxon>
        <taxon>Micrococcales</taxon>
        <taxon>Brevibacteriaceae</taxon>
        <taxon>Brevibacterium</taxon>
    </lineage>
</organism>
<evidence type="ECO:0000256" key="1">
    <source>
        <dbReference type="ARBA" id="ARBA00006964"/>
    </source>
</evidence>
<evidence type="ECO:0000256" key="4">
    <source>
        <dbReference type="ARBA" id="ARBA00022723"/>
    </source>
</evidence>
<protein>
    <recommendedName>
        <fullName evidence="3">GTP cyclohydrolase 1 type 2 homolog</fullName>
    </recommendedName>
</protein>
<feature type="binding site" evidence="5">
    <location>
        <position position="240"/>
    </location>
    <ligand>
        <name>a divalent metal cation</name>
        <dbReference type="ChEBI" id="CHEBI:60240"/>
        <label>1</label>
    </ligand>
</feature>
<evidence type="ECO:0000313" key="6">
    <source>
        <dbReference type="EMBL" id="PMD06319.1"/>
    </source>
</evidence>
<dbReference type="EMBL" id="PNHK01000001">
    <property type="protein sequence ID" value="PMD06319.1"/>
    <property type="molecule type" value="Genomic_DNA"/>
</dbReference>
<accession>A0A2N6VQF7</accession>
<evidence type="ECO:0000256" key="3">
    <source>
        <dbReference type="ARBA" id="ARBA00022112"/>
    </source>
</evidence>
<feature type="binding site" evidence="5">
    <location>
        <position position="106"/>
    </location>
    <ligand>
        <name>a divalent metal cation</name>
        <dbReference type="ChEBI" id="CHEBI:60240"/>
        <label>1</label>
    </ligand>
</feature>
<comment type="subunit">
    <text evidence="2">Homohexamer.</text>
</comment>
<dbReference type="NCBIfam" id="TIGR00486">
    <property type="entry name" value="YbgI_SA1388"/>
    <property type="match status" value="1"/>
</dbReference>
<reference evidence="6 7" key="1">
    <citation type="submission" date="2017-09" db="EMBL/GenBank/DDBJ databases">
        <title>Bacterial strain isolated from the female urinary microbiota.</title>
        <authorList>
            <person name="Thomas-White K."/>
            <person name="Kumar N."/>
            <person name="Forster S."/>
            <person name="Putonti C."/>
            <person name="Lawley T."/>
            <person name="Wolfe A.J."/>
        </authorList>
    </citation>
    <scope>NUCLEOTIDE SEQUENCE [LARGE SCALE GENOMIC DNA]</scope>
    <source>
        <strain evidence="6 7">UMB1301</strain>
    </source>
</reference>
<comment type="caution">
    <text evidence="6">The sequence shown here is derived from an EMBL/GenBank/DDBJ whole genome shotgun (WGS) entry which is preliminary data.</text>
</comment>
<dbReference type="FunFam" id="3.40.1390.30:FF:000001">
    <property type="entry name" value="GTP cyclohydrolase 1 type 2"/>
    <property type="match status" value="1"/>
</dbReference>
<dbReference type="AlphaFoldDB" id="A0A2N6VQF7"/>
<name>A0A2N6VQF7_9MICO</name>
<feature type="binding site" evidence="5">
    <location>
        <position position="236"/>
    </location>
    <ligand>
        <name>a divalent metal cation</name>
        <dbReference type="ChEBI" id="CHEBI:60240"/>
        <label>1</label>
    </ligand>
</feature>
<gene>
    <name evidence="6" type="ORF">CJ199_02810</name>
</gene>
<dbReference type="SUPFAM" id="SSF102705">
    <property type="entry name" value="NIF3 (NGG1p interacting factor 3)-like"/>
    <property type="match status" value="1"/>
</dbReference>
<dbReference type="Proteomes" id="UP000235598">
    <property type="component" value="Unassembled WGS sequence"/>
</dbReference>
<dbReference type="OrthoDB" id="9795763at2"/>
<feature type="binding site" evidence="5">
    <location>
        <position position="67"/>
    </location>
    <ligand>
        <name>a divalent metal cation</name>
        <dbReference type="ChEBI" id="CHEBI:60240"/>
        <label>1</label>
    </ligand>
</feature>
<dbReference type="RefSeq" id="WP_102237968.1">
    <property type="nucleotide sequence ID" value="NZ_PNHK01000001.1"/>
</dbReference>
<dbReference type="GO" id="GO:0005737">
    <property type="term" value="C:cytoplasm"/>
    <property type="evidence" value="ECO:0007669"/>
    <property type="project" value="TreeGrafter"/>
</dbReference>
<proteinExistence type="inferred from homology"/>
<feature type="binding site" evidence="5">
    <location>
        <position position="68"/>
    </location>
    <ligand>
        <name>a divalent metal cation</name>
        <dbReference type="ChEBI" id="CHEBI:60240"/>
        <label>1</label>
    </ligand>
</feature>
<evidence type="ECO:0000256" key="2">
    <source>
        <dbReference type="ARBA" id="ARBA00011643"/>
    </source>
</evidence>
<evidence type="ECO:0000256" key="5">
    <source>
        <dbReference type="PIRSR" id="PIRSR602678-1"/>
    </source>
</evidence>